<accession>A0A7G2CB84</accession>
<dbReference type="PANTHER" id="PTHR10625:SF10">
    <property type="entry name" value="HISTONE DEACETYLASE HDAC1"/>
    <property type="match status" value="1"/>
</dbReference>
<dbReference type="EMBL" id="LR877150">
    <property type="protein sequence ID" value="CAD2216167.1"/>
    <property type="molecule type" value="Genomic_DNA"/>
</dbReference>
<dbReference type="SUPFAM" id="SSF52768">
    <property type="entry name" value="Arginase/deacetylase"/>
    <property type="match status" value="1"/>
</dbReference>
<dbReference type="VEuPathDB" id="TriTrypDB:ADEAN_000362800"/>
<feature type="domain" description="Histone deacetylase" evidence="2">
    <location>
        <begin position="74"/>
        <end position="428"/>
    </location>
</feature>
<keyword evidence="4" id="KW-1185">Reference proteome</keyword>
<sequence>MSASPPVGLFFGSNVDDSATPPSSERNRLVTDLVLHYACKPFLKKGHQEEGTLHFWNTSKCAPQSDVFYWYNAKFPTVGVEECIPFHDESYIKFLRIRETLSEVDERVQETMGSGAEEVTTSAVISPSNIKRMRVESSRPPSYARRSCPGEPLLTSPTHHTEPPPIRPLPDLIPIPLDEDYQLTKDAFPFLGLWRSVSSTLSGTLTALRWLLGEGEEQTEPTKRLAAVHWFGGRHHAKSGSGGGFCYVNDVVLAALHWRSVLRQRQEKRSKLLIVDLDAHHGDGTETAFLFDPSVYTLSVHAFEVGVYPHTGEATQTGKGLGKHCNLNLPLPVGTTDAVYVPLARRAIRTAVDHIGPQELGGVLLVCGADGLKGDPLGNLNLSVGGLQSVSRLVMDVCAELHCPLLLLGAGGYVDTSTAKLAAVVTRDLLSYAANAGDSTARYSQSPWLVESGVQVPDECYYFTRYGPSFLMHVTPAARCELVNSLSPSHPYYESWHQLQEKLVKASKKEEDGSSP</sequence>
<dbReference type="InterPro" id="IPR023696">
    <property type="entry name" value="Ureohydrolase_dom_sf"/>
</dbReference>
<dbReference type="InterPro" id="IPR037138">
    <property type="entry name" value="His_deacetylse_dom_sf"/>
</dbReference>
<reference evidence="3 4" key="1">
    <citation type="submission" date="2020-08" db="EMBL/GenBank/DDBJ databases">
        <authorList>
            <person name="Newling K."/>
            <person name="Davey J."/>
            <person name="Forrester S."/>
        </authorList>
    </citation>
    <scope>NUCLEOTIDE SEQUENCE [LARGE SCALE GENOMIC DNA]</scope>
    <source>
        <strain evidence="4">Crithidia deanei Carvalho (ATCC PRA-265)</strain>
    </source>
</reference>
<evidence type="ECO:0000256" key="1">
    <source>
        <dbReference type="SAM" id="MobiDB-lite"/>
    </source>
</evidence>
<dbReference type="Pfam" id="PF00850">
    <property type="entry name" value="Hist_deacetyl"/>
    <property type="match status" value="1"/>
</dbReference>
<dbReference type="Gene3D" id="3.40.800.20">
    <property type="entry name" value="Histone deacetylase domain"/>
    <property type="match status" value="1"/>
</dbReference>
<dbReference type="GO" id="GO:0004407">
    <property type="term" value="F:histone deacetylase activity"/>
    <property type="evidence" value="ECO:0007669"/>
    <property type="project" value="TreeGrafter"/>
</dbReference>
<evidence type="ECO:0000313" key="3">
    <source>
        <dbReference type="EMBL" id="CAD2216167.1"/>
    </source>
</evidence>
<name>A0A7G2CB84_9TRYP</name>
<proteinExistence type="predicted"/>
<gene>
    <name evidence="3" type="ORF">ADEAN_000362800</name>
</gene>
<dbReference type="PANTHER" id="PTHR10625">
    <property type="entry name" value="HISTONE DEACETYLASE HDAC1-RELATED"/>
    <property type="match status" value="1"/>
</dbReference>
<evidence type="ECO:0000259" key="2">
    <source>
        <dbReference type="Pfam" id="PF00850"/>
    </source>
</evidence>
<dbReference type="Proteomes" id="UP000515908">
    <property type="component" value="Chromosome 06"/>
</dbReference>
<dbReference type="InterPro" id="IPR000286">
    <property type="entry name" value="HDACs"/>
</dbReference>
<dbReference type="PRINTS" id="PR01270">
    <property type="entry name" value="HDASUPER"/>
</dbReference>
<dbReference type="GO" id="GO:0040029">
    <property type="term" value="P:epigenetic regulation of gene expression"/>
    <property type="evidence" value="ECO:0007669"/>
    <property type="project" value="TreeGrafter"/>
</dbReference>
<feature type="region of interest" description="Disordered" evidence="1">
    <location>
        <begin position="135"/>
        <end position="166"/>
    </location>
</feature>
<dbReference type="AlphaFoldDB" id="A0A7G2CB84"/>
<protein>
    <submittedName>
        <fullName evidence="3">Histone deacetylase domain containing protein, putative</fullName>
    </submittedName>
</protein>
<dbReference type="InterPro" id="IPR023801">
    <property type="entry name" value="His_deacetylse_dom"/>
</dbReference>
<evidence type="ECO:0000313" key="4">
    <source>
        <dbReference type="Proteomes" id="UP000515908"/>
    </source>
</evidence>
<organism evidence="3 4">
    <name type="scientific">Angomonas deanei</name>
    <dbReference type="NCBI Taxonomy" id="59799"/>
    <lineage>
        <taxon>Eukaryota</taxon>
        <taxon>Discoba</taxon>
        <taxon>Euglenozoa</taxon>
        <taxon>Kinetoplastea</taxon>
        <taxon>Metakinetoplastina</taxon>
        <taxon>Trypanosomatida</taxon>
        <taxon>Trypanosomatidae</taxon>
        <taxon>Strigomonadinae</taxon>
        <taxon>Angomonas</taxon>
    </lineage>
</organism>